<dbReference type="InterPro" id="IPR037919">
    <property type="entry name" value="OGT"/>
</dbReference>
<accession>A0A7C3ZMM1</accession>
<feature type="domain" description="Conserved hypothetical protein CHP03032" evidence="10">
    <location>
        <begin position="13"/>
        <end position="330"/>
    </location>
</feature>
<dbReference type="Pfam" id="PF13844">
    <property type="entry name" value="Glyco_transf_41"/>
    <property type="match status" value="2"/>
</dbReference>
<evidence type="ECO:0000313" key="11">
    <source>
        <dbReference type="EMBL" id="HGG03103.1"/>
    </source>
</evidence>
<dbReference type="SMART" id="SM00028">
    <property type="entry name" value="TPR"/>
    <property type="match status" value="7"/>
</dbReference>
<dbReference type="InterPro" id="IPR017481">
    <property type="entry name" value="CHP03032"/>
</dbReference>
<dbReference type="InterPro" id="IPR019734">
    <property type="entry name" value="TPR_rpt"/>
</dbReference>
<evidence type="ECO:0000256" key="6">
    <source>
        <dbReference type="ARBA" id="ARBA00022737"/>
    </source>
</evidence>
<reference evidence="11" key="1">
    <citation type="journal article" date="2020" name="mSystems">
        <title>Genome- and Community-Level Interaction Insights into Carbon Utilization and Element Cycling Functions of Hydrothermarchaeota in Hydrothermal Sediment.</title>
        <authorList>
            <person name="Zhou Z."/>
            <person name="Liu Y."/>
            <person name="Xu W."/>
            <person name="Pan J."/>
            <person name="Luo Z.H."/>
            <person name="Li M."/>
        </authorList>
    </citation>
    <scope>NUCLEOTIDE SEQUENCE [LARGE SCALE GENOMIC DNA]</scope>
    <source>
        <strain evidence="11">SpSt-374</strain>
    </source>
</reference>
<evidence type="ECO:0000256" key="4">
    <source>
        <dbReference type="ARBA" id="ARBA00022676"/>
    </source>
</evidence>
<comment type="pathway">
    <text evidence="1">Protein modification; protein glycosylation.</text>
</comment>
<dbReference type="SUPFAM" id="SSF48452">
    <property type="entry name" value="TPR-like"/>
    <property type="match status" value="1"/>
</dbReference>
<evidence type="ECO:0000259" key="9">
    <source>
        <dbReference type="Pfam" id="PF13844"/>
    </source>
</evidence>
<dbReference type="Gene3D" id="3.40.50.11380">
    <property type="match status" value="1"/>
</dbReference>
<feature type="repeat" description="TPR" evidence="8">
    <location>
        <begin position="606"/>
        <end position="639"/>
    </location>
</feature>
<evidence type="ECO:0000256" key="5">
    <source>
        <dbReference type="ARBA" id="ARBA00022679"/>
    </source>
</evidence>
<comment type="similarity">
    <text evidence="2">Belongs to the glycosyltransferase 41 family. O-GlcNAc transferase subfamily.</text>
</comment>
<dbReference type="Pfam" id="PF13414">
    <property type="entry name" value="TPR_11"/>
    <property type="match status" value="1"/>
</dbReference>
<dbReference type="Gene3D" id="3.40.50.2000">
    <property type="entry name" value="Glycogen Phosphorylase B"/>
    <property type="match status" value="1"/>
</dbReference>
<dbReference type="Pfam" id="PF14559">
    <property type="entry name" value="TPR_19"/>
    <property type="match status" value="1"/>
</dbReference>
<sequence length="1120" mass="126109">MPQSNPSLTSDREFISWLQQQQISLAFTTYQTNWLALIGVNPETGKFSAFQRQFNRAMGLYCTPERLYISSKYQIWQIDNVLAPGQLYQGYDQLFIPRIGYTTGDIDVHDVVADEKGKPVFISTLLNCLATVSDRHSCQPLWKPPFISQIINEDRCHLNGLAMVEGKPRYVTACSRSDVVDGWRDKRRDGGIIIDIESDEIILGGLSMPHSPRFYQGKLWVLNSGTGEFGYVDIAAGKFEPVTFCPGYARGLAFWRNYAIVGLSQPRGGDRTFSGLPLDDLLSQKDTQPRCGLLIIDLNTGVTLHWLRIEGTITELYDVGVIPGCNRPMSLGFQTPEIEQIITLEPLATLEGKKISSPKNNPPTNSQWRESLQLHLMHRVPQIFTTNPEITQLVAQFQNPTHQPHINQPKISRKNKHKKIISTAKAISQQNQPLNVVPQLDRALQLHQNQQFDAAISLYQQVLQQHPHHLVALTNMGKALQTVGRHQEAILTLSQAIEINPTASQLHFYLSQSLKAQGEIAKAAASLREAIRLQPDFWGAYNNLGTILQAQNQLPEAAECYQNALNYNPNFAEAQSNLASIWQLQGELEQAKAGFLRALGIKPKYIPALLNLAYIYKQQGRLPAAISTYQQVIALEPIPEAYFNLGEMAEYQGDIEAALSFYEQVAQLAGEAYGIDGYINYARLKICDWEDYDIRVKKLVDSVHKYLQNQTAYSLSPLALSAFPISLDLHREMAKHQAANISQKMAATKARCQFHYPTTTPDKLRIGYISPDFREHAVGKIVKDMFQYHNRAEFEVYAYFTLDYNDAITETIRQGCDRFINIAAMTAEEAARKINADGIHIIIDLAGRTIGNALEALALQPAPIQAHFLGYPDTIGADFIQYAIADSWLINPEIAQSYTEDIIYLPHAFFTSPMEISSREMTRAEFGLPDNAFVFCCFNSHYKINPEVFDVWMRILRQIPQGVLWLTGGSEKLMANLRQAAQNRGIDGNRIIFTDKIDNSEYLARYRLADLFLDTFIYNAGSTAISALWAGVPVLTRPGNTYASRMGASICAAADLKALICPTTADYEKTAIYLANHPKSLSYRRRQLIHNRSKLPLFDVPGFVQNLETALRQMWEQHNM</sequence>
<protein>
    <recommendedName>
        <fullName evidence="3">protein O-GlcNAc transferase</fullName>
        <ecNumber evidence="3">2.4.1.255</ecNumber>
    </recommendedName>
</protein>
<feature type="repeat" description="TPR" evidence="8">
    <location>
        <begin position="572"/>
        <end position="605"/>
    </location>
</feature>
<dbReference type="GO" id="GO:0097363">
    <property type="term" value="F:protein O-acetylglucosaminyltransferase activity"/>
    <property type="evidence" value="ECO:0007669"/>
    <property type="project" value="UniProtKB-EC"/>
</dbReference>
<evidence type="ECO:0000256" key="8">
    <source>
        <dbReference type="PROSITE-ProRule" id="PRU00339"/>
    </source>
</evidence>
<dbReference type="PANTHER" id="PTHR44366">
    <property type="entry name" value="UDP-N-ACETYLGLUCOSAMINE--PEPTIDE N-ACETYLGLUCOSAMINYLTRANSFERASE 110 KDA SUBUNIT"/>
    <property type="match status" value="1"/>
</dbReference>
<dbReference type="Gene3D" id="1.25.40.10">
    <property type="entry name" value="Tetratricopeptide repeat domain"/>
    <property type="match status" value="3"/>
</dbReference>
<comment type="caution">
    <text evidence="11">The sequence shown here is derived from an EMBL/GenBank/DDBJ whole genome shotgun (WGS) entry which is preliminary data.</text>
</comment>
<dbReference type="NCBIfam" id="TIGR03032">
    <property type="entry name" value="TIGR03032 family protein"/>
    <property type="match status" value="1"/>
</dbReference>
<dbReference type="InterPro" id="IPR011990">
    <property type="entry name" value="TPR-like_helical_dom_sf"/>
</dbReference>
<keyword evidence="6" id="KW-0677">Repeat</keyword>
<keyword evidence="5" id="KW-0808">Transferase</keyword>
<dbReference type="Pfam" id="PF13432">
    <property type="entry name" value="TPR_16"/>
    <property type="match status" value="1"/>
</dbReference>
<feature type="repeat" description="TPR" evidence="8">
    <location>
        <begin position="504"/>
        <end position="537"/>
    </location>
</feature>
<dbReference type="EC" id="2.4.1.255" evidence="3"/>
<dbReference type="PANTHER" id="PTHR44366:SF1">
    <property type="entry name" value="UDP-N-ACETYLGLUCOSAMINE--PEPTIDE N-ACETYLGLUCOSAMINYLTRANSFERASE 110 KDA SUBUNIT"/>
    <property type="match status" value="1"/>
</dbReference>
<feature type="domain" description="O-GlcNAc transferase C-terminal" evidence="9">
    <location>
        <begin position="686"/>
        <end position="911"/>
    </location>
</feature>
<feature type="repeat" description="TPR" evidence="8">
    <location>
        <begin position="538"/>
        <end position="571"/>
    </location>
</feature>
<dbReference type="PROSITE" id="PS50005">
    <property type="entry name" value="TPR"/>
    <property type="match status" value="5"/>
</dbReference>
<dbReference type="GO" id="GO:0006493">
    <property type="term" value="P:protein O-linked glycosylation"/>
    <property type="evidence" value="ECO:0007669"/>
    <property type="project" value="InterPro"/>
</dbReference>
<evidence type="ECO:0000256" key="1">
    <source>
        <dbReference type="ARBA" id="ARBA00004922"/>
    </source>
</evidence>
<keyword evidence="7 8" id="KW-0802">TPR repeat</keyword>
<feature type="domain" description="O-GlcNAc transferase C-terminal" evidence="9">
    <location>
        <begin position="922"/>
        <end position="1107"/>
    </location>
</feature>
<keyword evidence="4" id="KW-0328">Glycosyltransferase</keyword>
<dbReference type="SUPFAM" id="SSF53756">
    <property type="entry name" value="UDP-Glycosyltransferase/glycogen phosphorylase"/>
    <property type="match status" value="1"/>
</dbReference>
<evidence type="ECO:0000256" key="2">
    <source>
        <dbReference type="ARBA" id="ARBA00005386"/>
    </source>
</evidence>
<evidence type="ECO:0000259" key="10">
    <source>
        <dbReference type="Pfam" id="PF16261"/>
    </source>
</evidence>
<gene>
    <name evidence="11" type="ORF">ENR15_21295</name>
</gene>
<organism evidence="11">
    <name type="scientific">Planktothricoides sp. SpSt-374</name>
    <dbReference type="NCBI Taxonomy" id="2282167"/>
    <lineage>
        <taxon>Bacteria</taxon>
        <taxon>Bacillati</taxon>
        <taxon>Cyanobacteriota</taxon>
        <taxon>Cyanophyceae</taxon>
        <taxon>Oscillatoriophycideae</taxon>
        <taxon>Oscillatoriales</taxon>
        <taxon>Oscillatoriaceae</taxon>
        <taxon>Planktothricoides</taxon>
    </lineage>
</organism>
<proteinExistence type="inferred from homology"/>
<evidence type="ECO:0000256" key="7">
    <source>
        <dbReference type="ARBA" id="ARBA00022803"/>
    </source>
</evidence>
<dbReference type="InterPro" id="IPR029489">
    <property type="entry name" value="OGT/SEC/SPY_C"/>
</dbReference>
<name>A0A7C3ZMM1_9CYAN</name>
<dbReference type="EMBL" id="DSPX01000213">
    <property type="protein sequence ID" value="HGG03103.1"/>
    <property type="molecule type" value="Genomic_DNA"/>
</dbReference>
<feature type="repeat" description="TPR" evidence="8">
    <location>
        <begin position="470"/>
        <end position="503"/>
    </location>
</feature>
<evidence type="ECO:0000256" key="3">
    <source>
        <dbReference type="ARBA" id="ARBA00011970"/>
    </source>
</evidence>
<dbReference type="Pfam" id="PF16261">
    <property type="entry name" value="DUF4915"/>
    <property type="match status" value="1"/>
</dbReference>
<dbReference type="AlphaFoldDB" id="A0A7C3ZMM1"/>